<comment type="caution">
    <text evidence="2">The sequence shown here is derived from an EMBL/GenBank/DDBJ whole genome shotgun (WGS) entry which is preliminary data.</text>
</comment>
<keyword evidence="3" id="KW-1185">Reference proteome</keyword>
<dbReference type="AlphaFoldDB" id="A0A392T7M1"/>
<organism evidence="2 3">
    <name type="scientific">Trifolium medium</name>
    <dbReference type="NCBI Taxonomy" id="97028"/>
    <lineage>
        <taxon>Eukaryota</taxon>
        <taxon>Viridiplantae</taxon>
        <taxon>Streptophyta</taxon>
        <taxon>Embryophyta</taxon>
        <taxon>Tracheophyta</taxon>
        <taxon>Spermatophyta</taxon>
        <taxon>Magnoliopsida</taxon>
        <taxon>eudicotyledons</taxon>
        <taxon>Gunneridae</taxon>
        <taxon>Pentapetalae</taxon>
        <taxon>rosids</taxon>
        <taxon>fabids</taxon>
        <taxon>Fabales</taxon>
        <taxon>Fabaceae</taxon>
        <taxon>Papilionoideae</taxon>
        <taxon>50 kb inversion clade</taxon>
        <taxon>NPAAA clade</taxon>
        <taxon>Hologalegina</taxon>
        <taxon>IRL clade</taxon>
        <taxon>Trifolieae</taxon>
        <taxon>Trifolium</taxon>
    </lineage>
</organism>
<accession>A0A392T7M1</accession>
<feature type="domain" description="Retrotransposon gag" evidence="1">
    <location>
        <begin position="2"/>
        <end position="68"/>
    </location>
</feature>
<dbReference type="InterPro" id="IPR005162">
    <property type="entry name" value="Retrotrans_gag_dom"/>
</dbReference>
<feature type="non-terminal residue" evidence="2">
    <location>
        <position position="77"/>
    </location>
</feature>
<name>A0A392T7M1_9FABA</name>
<reference evidence="2 3" key="1">
    <citation type="journal article" date="2018" name="Front. Plant Sci.">
        <title>Red Clover (Trifolium pratense) and Zigzag Clover (T. medium) - A Picture of Genomic Similarities and Differences.</title>
        <authorList>
            <person name="Dluhosova J."/>
            <person name="Istvanek J."/>
            <person name="Nedelnik J."/>
            <person name="Repkova J."/>
        </authorList>
    </citation>
    <scope>NUCLEOTIDE SEQUENCE [LARGE SCALE GENOMIC DNA]</scope>
    <source>
        <strain evidence="3">cv. 10/8</strain>
        <tissue evidence="2">Leaf</tissue>
    </source>
</reference>
<protein>
    <recommendedName>
        <fullName evidence="1">Retrotransposon gag domain-containing protein</fullName>
    </recommendedName>
</protein>
<sequence length="77" mass="9219">MELEDKFLEIFSTHNQFQKRKAGIMNFKQRDTETIGEAYERFNLLKRKCPNHSMNVMELIQIFTGGMRIQHMMHLDA</sequence>
<dbReference type="Pfam" id="PF03732">
    <property type="entry name" value="Retrotrans_gag"/>
    <property type="match status" value="1"/>
</dbReference>
<dbReference type="EMBL" id="LXQA010522611">
    <property type="protein sequence ID" value="MCI57048.1"/>
    <property type="molecule type" value="Genomic_DNA"/>
</dbReference>
<proteinExistence type="predicted"/>
<dbReference type="Proteomes" id="UP000265520">
    <property type="component" value="Unassembled WGS sequence"/>
</dbReference>
<evidence type="ECO:0000259" key="1">
    <source>
        <dbReference type="Pfam" id="PF03732"/>
    </source>
</evidence>
<evidence type="ECO:0000313" key="3">
    <source>
        <dbReference type="Proteomes" id="UP000265520"/>
    </source>
</evidence>
<evidence type="ECO:0000313" key="2">
    <source>
        <dbReference type="EMBL" id="MCI57048.1"/>
    </source>
</evidence>